<dbReference type="EMBL" id="KZ670644">
    <property type="protein sequence ID" value="PPR82864.1"/>
    <property type="molecule type" value="Genomic_DNA"/>
</dbReference>
<dbReference type="AlphaFoldDB" id="A0A2P5VVL1"/>
<sequence>MLDYCSIFEEQVAVGWDMSKEDIPTRLDALGSKLGRWANRNKVVRESRKQGLYARLSELNEMDSVDEVLTELTDIVLKVVIYLEEGEATENNIKKRLDKGVVDFKETSTVRGLEDESGDSVSGEREIIEVATKYFQDLFEPKPVRDCGRLIE</sequence>
<evidence type="ECO:0000313" key="1">
    <source>
        <dbReference type="EMBL" id="PPR82864.1"/>
    </source>
</evidence>
<organism evidence="1 2">
    <name type="scientific">Gossypium barbadense</name>
    <name type="common">Sea Island cotton</name>
    <name type="synonym">Hibiscus barbadensis</name>
    <dbReference type="NCBI Taxonomy" id="3634"/>
    <lineage>
        <taxon>Eukaryota</taxon>
        <taxon>Viridiplantae</taxon>
        <taxon>Streptophyta</taxon>
        <taxon>Embryophyta</taxon>
        <taxon>Tracheophyta</taxon>
        <taxon>Spermatophyta</taxon>
        <taxon>Magnoliopsida</taxon>
        <taxon>eudicotyledons</taxon>
        <taxon>Gunneridae</taxon>
        <taxon>Pentapetalae</taxon>
        <taxon>rosids</taxon>
        <taxon>malvids</taxon>
        <taxon>Malvales</taxon>
        <taxon>Malvaceae</taxon>
        <taxon>Malvoideae</taxon>
        <taxon>Gossypium</taxon>
    </lineage>
</organism>
<dbReference type="Proteomes" id="UP000239757">
    <property type="component" value="Unassembled WGS sequence"/>
</dbReference>
<evidence type="ECO:0000313" key="2">
    <source>
        <dbReference type="Proteomes" id="UP000239757"/>
    </source>
</evidence>
<reference evidence="1 2" key="1">
    <citation type="submission" date="2015-01" db="EMBL/GenBank/DDBJ databases">
        <title>Genome of allotetraploid Gossypium barbadense reveals genomic plasticity and fiber elongation in cotton evolution.</title>
        <authorList>
            <person name="Chen X."/>
            <person name="Liu X."/>
            <person name="Zhao B."/>
            <person name="Zheng H."/>
            <person name="Hu Y."/>
            <person name="Lu G."/>
            <person name="Yang C."/>
            <person name="Chen J."/>
            <person name="Shan C."/>
            <person name="Zhang L."/>
            <person name="Zhou Y."/>
            <person name="Wang L."/>
            <person name="Guo W."/>
            <person name="Bai Y."/>
            <person name="Ruan J."/>
            <person name="Shangguan X."/>
            <person name="Mao Y."/>
            <person name="Jiang J."/>
            <person name="Zhu Y."/>
            <person name="Lei J."/>
            <person name="Kang H."/>
            <person name="Chen S."/>
            <person name="He X."/>
            <person name="Wang R."/>
            <person name="Wang Y."/>
            <person name="Chen J."/>
            <person name="Wang L."/>
            <person name="Yu S."/>
            <person name="Wang B."/>
            <person name="Wei J."/>
            <person name="Song S."/>
            <person name="Lu X."/>
            <person name="Gao Z."/>
            <person name="Gu W."/>
            <person name="Deng X."/>
            <person name="Ma D."/>
            <person name="Wang S."/>
            <person name="Liang W."/>
            <person name="Fang L."/>
            <person name="Cai C."/>
            <person name="Zhu X."/>
            <person name="Zhou B."/>
            <person name="Zhang Y."/>
            <person name="Chen Z."/>
            <person name="Xu S."/>
            <person name="Zhu R."/>
            <person name="Wang S."/>
            <person name="Zhang T."/>
            <person name="Zhao G."/>
        </authorList>
    </citation>
    <scope>NUCLEOTIDE SEQUENCE [LARGE SCALE GENOMIC DNA]</scope>
    <source>
        <strain evidence="2">cv. Xinhai21</strain>
        <tissue evidence="1">Leaf</tissue>
    </source>
</reference>
<name>A0A2P5VVL1_GOSBA</name>
<proteinExistence type="predicted"/>
<gene>
    <name evidence="1" type="ORF">GOBAR_AA37851</name>
</gene>
<protein>
    <submittedName>
        <fullName evidence="1">Uncharacterized protein</fullName>
    </submittedName>
</protein>
<accession>A0A2P5VVL1</accession>